<accession>A0A9Q8UTZ9</accession>
<name>A0A9Q8UTZ9_PASFU</name>
<evidence type="ECO:0000313" key="2">
    <source>
        <dbReference type="EMBL" id="UJO22360.1"/>
    </source>
</evidence>
<dbReference type="EMBL" id="CP090171">
    <property type="protein sequence ID" value="UJO22360.1"/>
    <property type="molecule type" value="Genomic_DNA"/>
</dbReference>
<reference evidence="2" key="1">
    <citation type="submission" date="2021-12" db="EMBL/GenBank/DDBJ databases">
        <authorList>
            <person name="Zaccaron A."/>
            <person name="Stergiopoulos I."/>
        </authorList>
    </citation>
    <scope>NUCLEOTIDE SEQUENCE</scope>
    <source>
        <strain evidence="2">Race5_Kim</strain>
    </source>
</reference>
<evidence type="ECO:0000313" key="3">
    <source>
        <dbReference type="Proteomes" id="UP000756132"/>
    </source>
</evidence>
<organism evidence="2 3">
    <name type="scientific">Passalora fulva</name>
    <name type="common">Tomato leaf mold</name>
    <name type="synonym">Cladosporium fulvum</name>
    <dbReference type="NCBI Taxonomy" id="5499"/>
    <lineage>
        <taxon>Eukaryota</taxon>
        <taxon>Fungi</taxon>
        <taxon>Dikarya</taxon>
        <taxon>Ascomycota</taxon>
        <taxon>Pezizomycotina</taxon>
        <taxon>Dothideomycetes</taxon>
        <taxon>Dothideomycetidae</taxon>
        <taxon>Mycosphaerellales</taxon>
        <taxon>Mycosphaerellaceae</taxon>
        <taxon>Fulvia</taxon>
    </lineage>
</organism>
<dbReference type="KEGG" id="ffu:CLAFUR5_09171"/>
<dbReference type="RefSeq" id="XP_047766726.1">
    <property type="nucleotide sequence ID" value="XM_047908319.1"/>
</dbReference>
<proteinExistence type="predicted"/>
<gene>
    <name evidence="2" type="ORF">CLAFUR5_09171</name>
</gene>
<protein>
    <submittedName>
        <fullName evidence="2">Uncharacterized protein</fullName>
    </submittedName>
</protein>
<feature type="compositionally biased region" description="Polar residues" evidence="1">
    <location>
        <begin position="84"/>
        <end position="107"/>
    </location>
</feature>
<dbReference type="AlphaFoldDB" id="A0A9Q8UTZ9"/>
<feature type="region of interest" description="Disordered" evidence="1">
    <location>
        <begin position="487"/>
        <end position="549"/>
    </location>
</feature>
<reference evidence="2" key="2">
    <citation type="journal article" date="2022" name="Microb. Genom.">
        <title>A chromosome-scale genome assembly of the tomato pathogen Cladosporium fulvum reveals a compartmentalized genome architecture and the presence of a dispensable chromosome.</title>
        <authorList>
            <person name="Zaccaron A.Z."/>
            <person name="Chen L.H."/>
            <person name="Samaras A."/>
            <person name="Stergiopoulos I."/>
        </authorList>
    </citation>
    <scope>NUCLEOTIDE SEQUENCE</scope>
    <source>
        <strain evidence="2">Race5_Kim</strain>
    </source>
</reference>
<dbReference type="Proteomes" id="UP000756132">
    <property type="component" value="Chromosome 9"/>
</dbReference>
<feature type="region of interest" description="Disordered" evidence="1">
    <location>
        <begin position="61"/>
        <end position="107"/>
    </location>
</feature>
<sequence>MASSNQNNYANLSLNQLRITYSRRSDKNERPGRGRTVKYWISRLKQLDTQANQNLQAPAIAPAPAPIPAAPSTSNQLGPPRGASQPSSSTQHQAQQLPQQSGANNVQHGYNQAAPAALNESNQIWLERIADAKEAQSEPRKQPTPRVVEGVEGLRVKIYGNVFAPSAHDNLTALTRILPEIHGEADLILYNLNQLHIKVVAAADIASNGGLLIRTSVEMFGASIHQIFHHQQNLRTMQDRRNEDPLDDDGEIDFFTVLARLRQYDSYDRHGKVVKTASPFRYAKNLLIEIEIDTNTGSPDIDIPTGRFVLANHILYALSTLVPSKSKHVEIRIIERPQPEGRFGHHEPPNWLTLLYPITRFSRLTEDVSMSISTHLGHASDAKIKQDLSNLKPAKGVALPCDAAITAHDLASKARRLYNHGTKSNIDDEVSNMLHVYRLACDKALDLVKLPVEFDEARDVQICRAVSSLLAFREKHIVPIQALAQMKSWDDADSDDEEVADDATEDDNVEDSAAETDAEVDDTGGDDAAEADAEDEEDPEGEDAEEDSD</sequence>
<keyword evidence="3" id="KW-1185">Reference proteome</keyword>
<dbReference type="GeneID" id="71989049"/>
<feature type="compositionally biased region" description="Acidic residues" evidence="1">
    <location>
        <begin position="491"/>
        <end position="549"/>
    </location>
</feature>
<evidence type="ECO:0000256" key="1">
    <source>
        <dbReference type="SAM" id="MobiDB-lite"/>
    </source>
</evidence>